<gene>
    <name evidence="1" type="ORF">chiPu_0020454</name>
</gene>
<sequence length="149" mass="15649">MLFAALTSSRGHAYLRVVWQSIALALAGESAAGVSQRTRPLCPPKFRLRSLPASERLVFPAPCTFCLSGSMPSPRQGAWPGIHLCHGTGASMAVTGASMAVGRLHVNVDRLAFGTQCCLKVLSLPLHTSTLGPSLGWLVVERAKGAAEA</sequence>
<proteinExistence type="predicted"/>
<protein>
    <submittedName>
        <fullName evidence="1">Uncharacterized protein</fullName>
    </submittedName>
</protein>
<name>A0A401RFQ2_CHIPU</name>
<comment type="caution">
    <text evidence="1">The sequence shown here is derived from an EMBL/GenBank/DDBJ whole genome shotgun (WGS) entry which is preliminary data.</text>
</comment>
<dbReference type="Proteomes" id="UP000287033">
    <property type="component" value="Unassembled WGS sequence"/>
</dbReference>
<evidence type="ECO:0000313" key="2">
    <source>
        <dbReference type="Proteomes" id="UP000287033"/>
    </source>
</evidence>
<organism evidence="1 2">
    <name type="scientific">Chiloscyllium punctatum</name>
    <name type="common">Brownbanded bambooshark</name>
    <name type="synonym">Hemiscyllium punctatum</name>
    <dbReference type="NCBI Taxonomy" id="137246"/>
    <lineage>
        <taxon>Eukaryota</taxon>
        <taxon>Metazoa</taxon>
        <taxon>Chordata</taxon>
        <taxon>Craniata</taxon>
        <taxon>Vertebrata</taxon>
        <taxon>Chondrichthyes</taxon>
        <taxon>Elasmobranchii</taxon>
        <taxon>Galeomorphii</taxon>
        <taxon>Galeoidea</taxon>
        <taxon>Orectolobiformes</taxon>
        <taxon>Hemiscylliidae</taxon>
        <taxon>Chiloscyllium</taxon>
    </lineage>
</organism>
<evidence type="ECO:0000313" key="1">
    <source>
        <dbReference type="EMBL" id="GCC16978.1"/>
    </source>
</evidence>
<accession>A0A401RFQ2</accession>
<reference evidence="1 2" key="1">
    <citation type="journal article" date="2018" name="Nat. Ecol. Evol.">
        <title>Shark genomes provide insights into elasmobranch evolution and the origin of vertebrates.</title>
        <authorList>
            <person name="Hara Y"/>
            <person name="Yamaguchi K"/>
            <person name="Onimaru K"/>
            <person name="Kadota M"/>
            <person name="Koyanagi M"/>
            <person name="Keeley SD"/>
            <person name="Tatsumi K"/>
            <person name="Tanaka K"/>
            <person name="Motone F"/>
            <person name="Kageyama Y"/>
            <person name="Nozu R"/>
            <person name="Adachi N"/>
            <person name="Nishimura O"/>
            <person name="Nakagawa R"/>
            <person name="Tanegashima C"/>
            <person name="Kiyatake I"/>
            <person name="Matsumoto R"/>
            <person name="Murakumo K"/>
            <person name="Nishida K"/>
            <person name="Terakita A"/>
            <person name="Kuratani S"/>
            <person name="Sato K"/>
            <person name="Hyodo S Kuraku.S."/>
        </authorList>
    </citation>
    <scope>NUCLEOTIDE SEQUENCE [LARGE SCALE GENOMIC DNA]</scope>
</reference>
<dbReference type="AlphaFoldDB" id="A0A401RFQ2"/>
<keyword evidence="2" id="KW-1185">Reference proteome</keyword>
<dbReference type="EMBL" id="BEZZ01002612">
    <property type="protein sequence ID" value="GCC16978.1"/>
    <property type="molecule type" value="Genomic_DNA"/>
</dbReference>